<dbReference type="Gene3D" id="4.10.240.10">
    <property type="entry name" value="Zn(2)-C6 fungal-type DNA-binding domain"/>
    <property type="match status" value="1"/>
</dbReference>
<dbReference type="CDD" id="cd00067">
    <property type="entry name" value="GAL4"/>
    <property type="match status" value="1"/>
</dbReference>
<dbReference type="OrthoDB" id="5958943at2759"/>
<organism evidence="4 5">
    <name type="scientific">Trichoderma arundinaceum</name>
    <dbReference type="NCBI Taxonomy" id="490622"/>
    <lineage>
        <taxon>Eukaryota</taxon>
        <taxon>Fungi</taxon>
        <taxon>Dikarya</taxon>
        <taxon>Ascomycota</taxon>
        <taxon>Pezizomycotina</taxon>
        <taxon>Sordariomycetes</taxon>
        <taxon>Hypocreomycetidae</taxon>
        <taxon>Hypocreales</taxon>
        <taxon>Hypocreaceae</taxon>
        <taxon>Trichoderma</taxon>
    </lineage>
</organism>
<evidence type="ECO:0000313" key="4">
    <source>
        <dbReference type="EMBL" id="RFU77470.1"/>
    </source>
</evidence>
<dbReference type="Proteomes" id="UP000266272">
    <property type="component" value="Unassembled WGS sequence"/>
</dbReference>
<dbReference type="GO" id="GO:0008270">
    <property type="term" value="F:zinc ion binding"/>
    <property type="evidence" value="ECO:0007669"/>
    <property type="project" value="InterPro"/>
</dbReference>
<evidence type="ECO:0000256" key="1">
    <source>
        <dbReference type="ARBA" id="ARBA00023242"/>
    </source>
</evidence>
<dbReference type="SMART" id="SM00066">
    <property type="entry name" value="GAL4"/>
    <property type="match status" value="1"/>
</dbReference>
<evidence type="ECO:0000256" key="2">
    <source>
        <dbReference type="SAM" id="MobiDB-lite"/>
    </source>
</evidence>
<comment type="caution">
    <text evidence="4">The sequence shown here is derived from an EMBL/GenBank/DDBJ whole genome shotgun (WGS) entry which is preliminary data.</text>
</comment>
<feature type="region of interest" description="Disordered" evidence="2">
    <location>
        <begin position="76"/>
        <end position="113"/>
    </location>
</feature>
<dbReference type="EMBL" id="PXOA01000279">
    <property type="protein sequence ID" value="RFU77470.1"/>
    <property type="molecule type" value="Genomic_DNA"/>
</dbReference>
<name>A0A395NN17_TRIAR</name>
<evidence type="ECO:0000313" key="5">
    <source>
        <dbReference type="Proteomes" id="UP000266272"/>
    </source>
</evidence>
<evidence type="ECO:0000259" key="3">
    <source>
        <dbReference type="PROSITE" id="PS50048"/>
    </source>
</evidence>
<keyword evidence="1" id="KW-0539">Nucleus</keyword>
<reference evidence="4 5" key="1">
    <citation type="journal article" date="2018" name="PLoS Pathog.">
        <title>Evolution of structural diversity of trichothecenes, a family of toxins produced by plant pathogenic and entomopathogenic fungi.</title>
        <authorList>
            <person name="Proctor R.H."/>
            <person name="McCormick S.P."/>
            <person name="Kim H.S."/>
            <person name="Cardoza R.E."/>
            <person name="Stanley A.M."/>
            <person name="Lindo L."/>
            <person name="Kelly A."/>
            <person name="Brown D.W."/>
            <person name="Lee T."/>
            <person name="Vaughan M.M."/>
            <person name="Alexander N.J."/>
            <person name="Busman M."/>
            <person name="Gutierrez S."/>
        </authorList>
    </citation>
    <scope>NUCLEOTIDE SEQUENCE [LARGE SCALE GENOMIC DNA]</scope>
    <source>
        <strain evidence="4 5">IBT 40837</strain>
    </source>
</reference>
<feature type="compositionally biased region" description="Low complexity" evidence="2">
    <location>
        <begin position="76"/>
        <end position="85"/>
    </location>
</feature>
<feature type="domain" description="Zn(2)-C6 fungal-type" evidence="3">
    <location>
        <begin position="18"/>
        <end position="68"/>
    </location>
</feature>
<feature type="region of interest" description="Disordered" evidence="2">
    <location>
        <begin position="675"/>
        <end position="700"/>
    </location>
</feature>
<gene>
    <name evidence="4" type="ORF">TARUN_4773</name>
</gene>
<keyword evidence="5" id="KW-1185">Reference proteome</keyword>
<accession>A0A395NN17</accession>
<dbReference type="GO" id="GO:0000981">
    <property type="term" value="F:DNA-binding transcription factor activity, RNA polymerase II-specific"/>
    <property type="evidence" value="ECO:0007669"/>
    <property type="project" value="InterPro"/>
</dbReference>
<dbReference type="SUPFAM" id="SSF57701">
    <property type="entry name" value="Zn2/Cys6 DNA-binding domain"/>
    <property type="match status" value="1"/>
</dbReference>
<feature type="compositionally biased region" description="Basic residues" evidence="2">
    <location>
        <begin position="88"/>
        <end position="98"/>
    </location>
</feature>
<proteinExistence type="predicted"/>
<sequence length="736" mass="81841">MIQNDAGTESTRRRQYSSCDLCRQSRIACDASKLQQRQHASSGSSVSGSPSSRIQCTNCSKRAVPCTYEWIRNRGNKNVTTTNDTNKPKTRQRSRRLRMTASRTTKSPEPPEAVQHDEIIPISRTETHAERPSSVLNSDLSRQAEATELHIQLWTVFTEIFEPVLALWTGPDCSPYAVPAHMSGLKVLQLVVSLDWANCACSSKASGGGYDDVPTSHACARCDRAVRLALISSVHAFSLRWLPLVTDNSAIDYQQLMSLGDRLWHNARTKVMAVFDKLSYQTVLAMYLFGLTPIYEGAFLEVGNAHTAGEVSIDMALRQIHRLRVKRQDLKFSGTGVSLLVGGSQQEVGSSHKSVNEDFIHAENMMYWAGVVFDTSAAMTRGSPSILCSGVFGFEEEPVFRLMKARVELFHESTEEWRRNGFAPTSHTTLYIVHRASTWKGYVWKVIGALREAINNGYEESIIVKLRTLLGEALNLFDRTFKPLLIACERHILFLNKEARLCYYLLQLHYYMGLLLLCNLVSSIDRVDIVPNFESVRRESVHAIFSTISFGLSCQVSFNGGESQQRNGNLCSLISSDPYPHHILASLQLAADVLLIYLERDEIAHDAFESCCRIVFDALDQMPQCLVSVQKVKKLLYDKLAKGISLRYAGSDAPSSPPMNLLSLSKGHKDQQGVHNGYFAGGDVSESHSTEDSNQVTSFSSVNPLDVEEAGLGFLDETLFSRPAIVLTTTASPNNT</sequence>
<dbReference type="STRING" id="490622.A0A395NN17"/>
<dbReference type="InterPro" id="IPR036864">
    <property type="entry name" value="Zn2-C6_fun-type_DNA-bd_sf"/>
</dbReference>
<dbReference type="InterPro" id="IPR001138">
    <property type="entry name" value="Zn2Cys6_DnaBD"/>
</dbReference>
<dbReference type="AlphaFoldDB" id="A0A395NN17"/>
<dbReference type="PROSITE" id="PS50048">
    <property type="entry name" value="ZN2_CY6_FUNGAL_2"/>
    <property type="match status" value="1"/>
</dbReference>
<protein>
    <recommendedName>
        <fullName evidence="3">Zn(2)-C6 fungal-type domain-containing protein</fullName>
    </recommendedName>
</protein>